<dbReference type="InterPro" id="IPR012334">
    <property type="entry name" value="Pectin_lyas_fold"/>
</dbReference>
<dbReference type="Proteomes" id="UP000195667">
    <property type="component" value="Unassembled WGS sequence"/>
</dbReference>
<dbReference type="SMART" id="SM00710">
    <property type="entry name" value="PbH1"/>
    <property type="match status" value="8"/>
</dbReference>
<dbReference type="SUPFAM" id="SSF49478">
    <property type="entry name" value="Cna protein B-type domain"/>
    <property type="match status" value="1"/>
</dbReference>
<evidence type="ECO:0000259" key="2">
    <source>
        <dbReference type="Pfam" id="PF13229"/>
    </source>
</evidence>
<dbReference type="Pfam" id="PF13229">
    <property type="entry name" value="Beta_helix"/>
    <property type="match status" value="1"/>
</dbReference>
<protein>
    <recommendedName>
        <fullName evidence="1">Probable pectate lyase C</fullName>
    </recommendedName>
</protein>
<sequence>MTADSVGSVFFDAGGTFYVYNDTGNFYQVNLTTGQATYVNKSSGTSSSDGASCAFTASKIDVVKSAGAVKSIDATTFDVSYTLKLVNKDSVSAPYVQVVDSLANTFVAGPPTSIAIQTGPTATAGCTANNSGANKFDGINKLALLAGTDTLASGASCTISFTARISYPNAASVPAVAQNNSAYASAITSTGTTPNPGHSFLNGVLIQPPNVLSVDTSTNGSTVPASPGADKASVTPVILSGTSISGTVFEDVNYGGGSGRSLATASGIGLNNVQVELYDSTGAYLTSTFTDATGKYVLFGVTAGNTHYVRVVNNTVPSSRPGNTPGLIPVQTYRTDDITGTITDVLDRVGGEDPTKIDADNAGSGDTISTATATFGRYTAGALINGQAQSISAVKVVGGSVTGIDFGYNFDSIVNKNDTGQGSLRQFITNSNALTNAGLVQVGQAAGKEVSLFMISDGVAHPGLRAGLSNQLPSGVAIISAITALPASTDSNTTIDGTTQTTLIGDTNSAVLGKGGTVGVDALSLATVDGPEIQLTPSVSDSIIYGLDLQGSSNTVRGLSIVGFGKNLIANPSVFSGNIHVSGSDVLIEKNLLGASAKAFTAPASGYTLGSGIIVENTSAGTIQNNLIGFNDGTGVVLRKASSFTVSNNEINRNDFHDFGSMDGISTISDGGNHTITGNLISDNGASGIDNSRQNNIVISNNTIKNNGFSKGKGMSGAEFIETPGIRLGGSLAKVTRNEIFSNYGAGILVRVSSVTNEDFNPKQNTFSQNSIYDNGNSGQNSIRNVSGKTITAQIGIDLEIAAQNTNQGTSPFITPNNGTLDNSLPNDNMDYPVIVNANKLGQILMVSGYIGDSEPVASFGGAIIEFFIGDNADSAQPDFQLVASRNDKSRHYEGKTYLGSCFADGNGSFSCSLNNPSIEMLNVANLTATATSVNGSTSEFGGLLPDTTFDTVSGTVFLDTGKGNADTFANNGVLNSGEQGIADAQMTLTDCTTHTILGKTTTDSKGFYSINIPSSTVNGVQLCLQETNASSPGTYLSTGASQTNTALTSVAGAVGIAYVRSTDMMQFKYQKANSYSTLNFGDVPPNQFLTDGVKSSAPGNTITYSHSFIAGTLGAVTFSLPPATASPVILGWSETLYTDTNCNGTLDSNEVLTLTTAIKVLEGEKICLIVKEFIPANAASGVSNLAPVKASFVYTNAAPALTTVYNRHDLTTVSDAALELKKRVRNVSVDEADPANAVINWQVSNTAKSGEVLEYQIQYTNNGATPVKTLVIKDITPTYTTFISALADVLPNALTDCTKITPASVAPVPCAKPDTAGGTGDIEWRFTGALAPGATGLVTFRVTLE</sequence>
<dbReference type="InterPro" id="IPR013783">
    <property type="entry name" value="Ig-like_fold"/>
</dbReference>
<gene>
    <name evidence="3" type="ORF">CRENPOLYSF1_1420001</name>
</gene>
<accession>A0A1R4H3E7</accession>
<evidence type="ECO:0000313" key="4">
    <source>
        <dbReference type="Proteomes" id="UP000195667"/>
    </source>
</evidence>
<organism evidence="3 4">
    <name type="scientific">Crenothrix polyspora</name>
    <dbReference type="NCBI Taxonomy" id="360316"/>
    <lineage>
        <taxon>Bacteria</taxon>
        <taxon>Pseudomonadati</taxon>
        <taxon>Pseudomonadota</taxon>
        <taxon>Gammaproteobacteria</taxon>
        <taxon>Methylococcales</taxon>
        <taxon>Crenotrichaceae</taxon>
        <taxon>Crenothrix</taxon>
    </lineage>
</organism>
<proteinExistence type="predicted"/>
<dbReference type="InterPro" id="IPR011050">
    <property type="entry name" value="Pectin_lyase_fold/virulence"/>
</dbReference>
<feature type="domain" description="Right handed beta helix" evidence="2">
    <location>
        <begin position="611"/>
        <end position="785"/>
    </location>
</feature>
<dbReference type="NCBIfam" id="TIGR03804">
    <property type="entry name" value="para_beta_helix"/>
    <property type="match status" value="1"/>
</dbReference>
<dbReference type="Gene3D" id="2.160.20.10">
    <property type="entry name" value="Single-stranded right-handed beta-helix, Pectin lyase-like"/>
    <property type="match status" value="1"/>
</dbReference>
<reference evidence="4" key="1">
    <citation type="submission" date="2017-02" db="EMBL/GenBank/DDBJ databases">
        <authorList>
            <person name="Daims H."/>
        </authorList>
    </citation>
    <scope>NUCLEOTIDE SEQUENCE [LARGE SCALE GENOMIC DNA]</scope>
</reference>
<dbReference type="InterPro" id="IPR018247">
    <property type="entry name" value="EF_Hand_1_Ca_BS"/>
</dbReference>
<dbReference type="InterPro" id="IPR022441">
    <property type="entry name" value="Para_beta_helix_rpt-2"/>
</dbReference>
<dbReference type="NCBIfam" id="TIGR01451">
    <property type="entry name" value="B_ant_repeat"/>
    <property type="match status" value="1"/>
</dbReference>
<dbReference type="Gene3D" id="2.60.40.10">
    <property type="entry name" value="Immunoglobulins"/>
    <property type="match status" value="2"/>
</dbReference>
<evidence type="ECO:0000256" key="1">
    <source>
        <dbReference type="ARBA" id="ARBA00016512"/>
    </source>
</evidence>
<name>A0A1R4H3E7_9GAMM</name>
<dbReference type="SUPFAM" id="SSF51126">
    <property type="entry name" value="Pectin lyase-like"/>
    <property type="match status" value="1"/>
</dbReference>
<evidence type="ECO:0000313" key="3">
    <source>
        <dbReference type="EMBL" id="SJM90379.1"/>
    </source>
</evidence>
<dbReference type="InterPro" id="IPR039448">
    <property type="entry name" value="Beta_helix"/>
</dbReference>
<dbReference type="InterPro" id="IPR047589">
    <property type="entry name" value="DUF11_rpt"/>
</dbReference>
<dbReference type="EMBL" id="FUKI01000049">
    <property type="protein sequence ID" value="SJM90379.1"/>
    <property type="molecule type" value="Genomic_DNA"/>
</dbReference>
<keyword evidence="4" id="KW-1185">Reference proteome</keyword>
<dbReference type="InterPro" id="IPR006626">
    <property type="entry name" value="PbH1"/>
</dbReference>
<dbReference type="PROSITE" id="PS00018">
    <property type="entry name" value="EF_HAND_1"/>
    <property type="match status" value="1"/>
</dbReference>